<evidence type="ECO:0000313" key="2">
    <source>
        <dbReference type="Proteomes" id="UP000772618"/>
    </source>
</evidence>
<gene>
    <name evidence="1" type="ORF">KK060_08210</name>
</gene>
<organism evidence="1 2">
    <name type="scientific">Chryseosolibacter indicus</name>
    <dbReference type="NCBI Taxonomy" id="2782351"/>
    <lineage>
        <taxon>Bacteria</taxon>
        <taxon>Pseudomonadati</taxon>
        <taxon>Bacteroidota</taxon>
        <taxon>Cytophagia</taxon>
        <taxon>Cytophagales</taxon>
        <taxon>Chryseotaleaceae</taxon>
        <taxon>Chryseosolibacter</taxon>
    </lineage>
</organism>
<keyword evidence="2" id="KW-1185">Reference proteome</keyword>
<protein>
    <submittedName>
        <fullName evidence="1">Uncharacterized protein</fullName>
    </submittedName>
</protein>
<proteinExistence type="predicted"/>
<dbReference type="Proteomes" id="UP000772618">
    <property type="component" value="Unassembled WGS sequence"/>
</dbReference>
<comment type="caution">
    <text evidence="1">The sequence shown here is derived from an EMBL/GenBank/DDBJ whole genome shotgun (WGS) entry which is preliminary data.</text>
</comment>
<dbReference type="RefSeq" id="WP_254153227.1">
    <property type="nucleotide sequence ID" value="NZ_JAHESD010000013.1"/>
</dbReference>
<name>A0ABS5VTF3_9BACT</name>
<dbReference type="EMBL" id="JAHESD010000013">
    <property type="protein sequence ID" value="MBT1703261.1"/>
    <property type="molecule type" value="Genomic_DNA"/>
</dbReference>
<accession>A0ABS5VTF3</accession>
<evidence type="ECO:0000313" key="1">
    <source>
        <dbReference type="EMBL" id="MBT1703261.1"/>
    </source>
</evidence>
<sequence length="163" mass="18939">MANPSIEIINAIRNTARRLASSEDYQWGHMGSCNCGFLVQEVTHLKKDEIHSQAMEKYGDWNEQLNDYCPRTGFKIDNIISSMLDFGFDIDDLKHLERLSDPKVLHTLPLNERNLKNNVKVDVVKYLNQWLRILEDQYVTKINIDNIHDALITQEASKKEHSL</sequence>
<reference evidence="1 2" key="1">
    <citation type="submission" date="2021-05" db="EMBL/GenBank/DDBJ databases">
        <title>A Polyphasic approach of four new species of the genus Ohtaekwangia: Ohtaekwangia histidinii sp. nov., Ohtaekwangia cretensis sp. nov., Ohtaekwangia indiensis sp. nov., Ohtaekwangia reichenbachii sp. nov. from diverse environment.</title>
        <authorList>
            <person name="Octaviana S."/>
        </authorList>
    </citation>
    <scope>NUCLEOTIDE SEQUENCE [LARGE SCALE GENOMIC DNA]</scope>
    <source>
        <strain evidence="1 2">PWU20</strain>
    </source>
</reference>